<dbReference type="InterPro" id="IPR017896">
    <property type="entry name" value="4Fe4S_Fe-S-bd"/>
</dbReference>
<keyword evidence="7 9" id="KW-0408">Iron</keyword>
<gene>
    <name evidence="11" type="ORF">SAMN02745165_00230</name>
</gene>
<dbReference type="GO" id="GO:0051539">
    <property type="term" value="F:4 iron, 4 sulfur cluster binding"/>
    <property type="evidence" value="ECO:0007669"/>
    <property type="project" value="UniProtKB-KW"/>
</dbReference>
<accession>A0A1M6BLV4</accession>
<dbReference type="Pfam" id="PF13370">
    <property type="entry name" value="Fer4_13"/>
    <property type="match status" value="1"/>
</dbReference>
<evidence type="ECO:0000256" key="6">
    <source>
        <dbReference type="ARBA" id="ARBA00022982"/>
    </source>
</evidence>
<dbReference type="STRING" id="1122189.SAMN02745165_00230"/>
<evidence type="ECO:0000256" key="4">
    <source>
        <dbReference type="ARBA" id="ARBA00022485"/>
    </source>
</evidence>
<dbReference type="InterPro" id="IPR001080">
    <property type="entry name" value="3Fe4S_ferredoxin"/>
</dbReference>
<name>A0A1M6BLV4_MALRU</name>
<evidence type="ECO:0000256" key="7">
    <source>
        <dbReference type="ARBA" id="ARBA00023004"/>
    </source>
</evidence>
<dbReference type="GO" id="GO:0005506">
    <property type="term" value="F:iron ion binding"/>
    <property type="evidence" value="ECO:0007669"/>
    <property type="project" value="UniProtKB-UniRule"/>
</dbReference>
<keyword evidence="3 9" id="KW-0813">Transport</keyword>
<dbReference type="PRINTS" id="PR00352">
    <property type="entry name" value="3FE4SFRDOXIN"/>
</dbReference>
<dbReference type="EMBL" id="FQZT01000001">
    <property type="protein sequence ID" value="SHI49709.1"/>
    <property type="molecule type" value="Genomic_DNA"/>
</dbReference>
<feature type="domain" description="4Fe-4S ferredoxin-type" evidence="10">
    <location>
        <begin position="3"/>
        <end position="31"/>
    </location>
</feature>
<keyword evidence="5 9" id="KW-0479">Metal-binding</keyword>
<dbReference type="PANTHER" id="PTHR39163">
    <property type="entry name" value="FERREDOXIN"/>
    <property type="match status" value="1"/>
</dbReference>
<keyword evidence="8 9" id="KW-0411">Iron-sulfur</keyword>
<dbReference type="SUPFAM" id="SSF54862">
    <property type="entry name" value="4Fe-4S ferredoxins"/>
    <property type="match status" value="1"/>
</dbReference>
<evidence type="ECO:0000259" key="10">
    <source>
        <dbReference type="PROSITE" id="PS51379"/>
    </source>
</evidence>
<evidence type="ECO:0000256" key="2">
    <source>
        <dbReference type="ARBA" id="ARBA00003532"/>
    </source>
</evidence>
<evidence type="ECO:0000256" key="9">
    <source>
        <dbReference type="RuleBase" id="RU368020"/>
    </source>
</evidence>
<sequence>MQRTPYLDAEACIGCETCTRICPKVFEMVSEHKAGIHNPTGDTEEKIEEAMDNCPVACITWND</sequence>
<evidence type="ECO:0000256" key="8">
    <source>
        <dbReference type="ARBA" id="ARBA00023014"/>
    </source>
</evidence>
<dbReference type="Gene3D" id="3.30.70.20">
    <property type="match status" value="1"/>
</dbReference>
<keyword evidence="6 9" id="KW-0249">Electron transport</keyword>
<dbReference type="PROSITE" id="PS51379">
    <property type="entry name" value="4FE4S_FER_2"/>
    <property type="match status" value="1"/>
</dbReference>
<dbReference type="InterPro" id="IPR017900">
    <property type="entry name" value="4Fe4S_Fe_S_CS"/>
</dbReference>
<evidence type="ECO:0000256" key="3">
    <source>
        <dbReference type="ARBA" id="ARBA00022448"/>
    </source>
</evidence>
<evidence type="ECO:0000313" key="11">
    <source>
        <dbReference type="EMBL" id="SHI49709.1"/>
    </source>
</evidence>
<evidence type="ECO:0000256" key="5">
    <source>
        <dbReference type="ARBA" id="ARBA00022723"/>
    </source>
</evidence>
<evidence type="ECO:0000313" key="12">
    <source>
        <dbReference type="Proteomes" id="UP000184171"/>
    </source>
</evidence>
<protein>
    <recommendedName>
        <fullName evidence="9">Ferredoxin</fullName>
    </recommendedName>
</protein>
<comment type="function">
    <text evidence="2 9">Ferredoxins are iron-sulfur proteins that transfer electrons in a wide variety of metabolic reactions.</text>
</comment>
<dbReference type="GO" id="GO:0009055">
    <property type="term" value="F:electron transfer activity"/>
    <property type="evidence" value="ECO:0007669"/>
    <property type="project" value="UniProtKB-UniRule"/>
</dbReference>
<dbReference type="RefSeq" id="WP_072904910.1">
    <property type="nucleotide sequence ID" value="NZ_FQZT01000001.1"/>
</dbReference>
<dbReference type="PANTHER" id="PTHR39163:SF1">
    <property type="entry name" value="FERREDOXIN"/>
    <property type="match status" value="1"/>
</dbReference>
<proteinExistence type="predicted"/>
<dbReference type="InterPro" id="IPR052395">
    <property type="entry name" value="ET_Ferredoxin"/>
</dbReference>
<keyword evidence="4" id="KW-0004">4Fe-4S</keyword>
<evidence type="ECO:0000256" key="1">
    <source>
        <dbReference type="ARBA" id="ARBA00001966"/>
    </source>
</evidence>
<dbReference type="OrthoDB" id="9803319at2"/>
<organism evidence="11 12">
    <name type="scientific">Malonomonas rubra DSM 5091</name>
    <dbReference type="NCBI Taxonomy" id="1122189"/>
    <lineage>
        <taxon>Bacteria</taxon>
        <taxon>Pseudomonadati</taxon>
        <taxon>Thermodesulfobacteriota</taxon>
        <taxon>Desulfuromonadia</taxon>
        <taxon>Desulfuromonadales</taxon>
        <taxon>Geopsychrobacteraceae</taxon>
        <taxon>Malonomonas</taxon>
    </lineage>
</organism>
<dbReference type="Proteomes" id="UP000184171">
    <property type="component" value="Unassembled WGS sequence"/>
</dbReference>
<dbReference type="PROSITE" id="PS00198">
    <property type="entry name" value="4FE4S_FER_1"/>
    <property type="match status" value="1"/>
</dbReference>
<keyword evidence="12" id="KW-1185">Reference proteome</keyword>
<dbReference type="AlphaFoldDB" id="A0A1M6BLV4"/>
<comment type="cofactor">
    <cofactor evidence="1">
        <name>[4Fe-4S] cluster</name>
        <dbReference type="ChEBI" id="CHEBI:49883"/>
    </cofactor>
</comment>
<reference evidence="11 12" key="1">
    <citation type="submission" date="2016-11" db="EMBL/GenBank/DDBJ databases">
        <authorList>
            <person name="Jaros S."/>
            <person name="Januszkiewicz K."/>
            <person name="Wedrychowicz H."/>
        </authorList>
    </citation>
    <scope>NUCLEOTIDE SEQUENCE [LARGE SCALE GENOMIC DNA]</scope>
    <source>
        <strain evidence="11 12">DSM 5091</strain>
    </source>
</reference>